<name>A0A414D888_MEDGN</name>
<dbReference type="RefSeq" id="WP_202183183.1">
    <property type="nucleotide sequence ID" value="NZ_QSIR01000010.1"/>
</dbReference>
<dbReference type="Gene3D" id="3.40.50.300">
    <property type="entry name" value="P-loop containing nucleotide triphosphate hydrolases"/>
    <property type="match status" value="1"/>
</dbReference>
<accession>A0A414D888</accession>
<comment type="caution">
    <text evidence="1">The sequence shown here is derived from an EMBL/GenBank/DDBJ whole genome shotgun (WGS) entry which is preliminary data.</text>
</comment>
<organism evidence="1 2">
    <name type="scientific">Mediterraneibacter gnavus</name>
    <name type="common">Ruminococcus gnavus</name>
    <dbReference type="NCBI Taxonomy" id="33038"/>
    <lineage>
        <taxon>Bacteria</taxon>
        <taxon>Bacillati</taxon>
        <taxon>Bacillota</taxon>
        <taxon>Clostridia</taxon>
        <taxon>Lachnospirales</taxon>
        <taxon>Lachnospiraceae</taxon>
        <taxon>Mediterraneibacter</taxon>
    </lineage>
</organism>
<feature type="non-terminal residue" evidence="1">
    <location>
        <position position="1"/>
    </location>
</feature>
<gene>
    <name evidence="1" type="ORF">DW812_08030</name>
</gene>
<protein>
    <submittedName>
        <fullName evidence="1">Uncharacterized protein</fullName>
    </submittedName>
</protein>
<dbReference type="Proteomes" id="UP000284472">
    <property type="component" value="Unassembled WGS sequence"/>
</dbReference>
<dbReference type="InterPro" id="IPR027417">
    <property type="entry name" value="P-loop_NTPase"/>
</dbReference>
<dbReference type="EMBL" id="QSIR01000010">
    <property type="protein sequence ID" value="RHD06709.1"/>
    <property type="molecule type" value="Genomic_DNA"/>
</dbReference>
<reference evidence="1 2" key="1">
    <citation type="submission" date="2018-08" db="EMBL/GenBank/DDBJ databases">
        <title>A genome reference for cultivated species of the human gut microbiota.</title>
        <authorList>
            <person name="Zou Y."/>
            <person name="Xue W."/>
            <person name="Luo G."/>
        </authorList>
    </citation>
    <scope>NUCLEOTIDE SEQUENCE [LARGE SCALE GENOMIC DNA]</scope>
    <source>
        <strain evidence="1 2">AM32-6</strain>
    </source>
</reference>
<proteinExistence type="predicted"/>
<evidence type="ECO:0000313" key="2">
    <source>
        <dbReference type="Proteomes" id="UP000284472"/>
    </source>
</evidence>
<evidence type="ECO:0000313" key="1">
    <source>
        <dbReference type="EMBL" id="RHD06709.1"/>
    </source>
</evidence>
<sequence length="258" mass="29312">RMDYNKKLQKATHLVVDEAQVVSEKPGSADMLNNAVITFRKFGGIVTLAMQNVVAALANKKMVELFQNCSYKCFLDQGGVDAQSLAEIQPLSEREFRALGTGKPGEGVIVWNKKVVLFNARIEKDNILYEKYSTNFHEKAQREAEQKRVPDTVPVKRDEIPESEGRERWQERVPPQVAYKPEPEMPQNWQEEKPDVLQQGLGEQEWETVLQLAAFAPIRFGDVTVLLEIAPEEAQRLLDAMLQAGALEEKEGWYQIAK</sequence>
<dbReference type="AlphaFoldDB" id="A0A414D888"/>